<dbReference type="Gene3D" id="3.40.250.10">
    <property type="entry name" value="Rhodanese-like domain"/>
    <property type="match status" value="1"/>
</dbReference>
<keyword evidence="1" id="KW-0732">Signal</keyword>
<evidence type="ECO:0000259" key="2">
    <source>
        <dbReference type="PROSITE" id="PS50206"/>
    </source>
</evidence>
<evidence type="ECO:0000256" key="1">
    <source>
        <dbReference type="SAM" id="SignalP"/>
    </source>
</evidence>
<reference evidence="3 4" key="1">
    <citation type="journal article" date="2015" name="Stand. Genomic Sci.">
        <title>Genomic Encyclopedia of Bacterial and Archaeal Type Strains, Phase III: the genomes of soil and plant-associated and newly described type strains.</title>
        <authorList>
            <person name="Whitman W.B."/>
            <person name="Woyke T."/>
            <person name="Klenk H.P."/>
            <person name="Zhou Y."/>
            <person name="Lilburn T.G."/>
            <person name="Beck B.J."/>
            <person name="De Vos P."/>
            <person name="Vandamme P."/>
            <person name="Eisen J.A."/>
            <person name="Garrity G."/>
            <person name="Hugenholtz P."/>
            <person name="Kyrpides N.C."/>
        </authorList>
    </citation>
    <scope>NUCLEOTIDE SEQUENCE [LARGE SCALE GENOMIC DNA]</scope>
    <source>
        <strain evidence="3 4">CECT 8445</strain>
    </source>
</reference>
<accession>A0A4R1KP96</accession>
<dbReference type="Pfam" id="PF00581">
    <property type="entry name" value="Rhodanese"/>
    <property type="match status" value="1"/>
</dbReference>
<evidence type="ECO:0000313" key="4">
    <source>
        <dbReference type="Proteomes" id="UP000295714"/>
    </source>
</evidence>
<feature type="signal peptide" evidence="1">
    <location>
        <begin position="1"/>
        <end position="19"/>
    </location>
</feature>
<dbReference type="InterPro" id="IPR001763">
    <property type="entry name" value="Rhodanese-like_dom"/>
</dbReference>
<keyword evidence="3" id="KW-0808">Transferase</keyword>
<dbReference type="PANTHER" id="PTHR43031">
    <property type="entry name" value="FAD-DEPENDENT OXIDOREDUCTASE"/>
    <property type="match status" value="1"/>
</dbReference>
<dbReference type="SUPFAM" id="SSF52821">
    <property type="entry name" value="Rhodanese/Cell cycle control phosphatase"/>
    <property type="match status" value="1"/>
</dbReference>
<dbReference type="SMART" id="SM00450">
    <property type="entry name" value="RHOD"/>
    <property type="match status" value="1"/>
</dbReference>
<dbReference type="PANTHER" id="PTHR43031:SF1">
    <property type="entry name" value="PYRIDINE NUCLEOTIDE-DISULPHIDE OXIDOREDUCTASE"/>
    <property type="match status" value="1"/>
</dbReference>
<dbReference type="InterPro" id="IPR036873">
    <property type="entry name" value="Rhodanese-like_dom_sf"/>
</dbReference>
<dbReference type="OrthoDB" id="9808735at2"/>
<evidence type="ECO:0000313" key="3">
    <source>
        <dbReference type="EMBL" id="TCK66866.1"/>
    </source>
</evidence>
<proteinExistence type="predicted"/>
<dbReference type="AlphaFoldDB" id="A0A4R1KP96"/>
<dbReference type="Proteomes" id="UP000295714">
    <property type="component" value="Unassembled WGS sequence"/>
</dbReference>
<dbReference type="CDD" id="cd00158">
    <property type="entry name" value="RHOD"/>
    <property type="match status" value="1"/>
</dbReference>
<dbReference type="RefSeq" id="WP_132705373.1">
    <property type="nucleotide sequence ID" value="NZ_SMGI01000003.1"/>
</dbReference>
<gene>
    <name evidence="3" type="ORF">DFQ05_2152</name>
</gene>
<dbReference type="PROSITE" id="PS50206">
    <property type="entry name" value="RHODANESE_3"/>
    <property type="match status" value="1"/>
</dbReference>
<organism evidence="3 4">
    <name type="scientific">Winogradskyella wandonensis</name>
    <dbReference type="NCBI Taxonomy" id="1442586"/>
    <lineage>
        <taxon>Bacteria</taxon>
        <taxon>Pseudomonadati</taxon>
        <taxon>Bacteroidota</taxon>
        <taxon>Flavobacteriia</taxon>
        <taxon>Flavobacteriales</taxon>
        <taxon>Flavobacteriaceae</taxon>
        <taxon>Winogradskyella</taxon>
    </lineage>
</organism>
<sequence>MKKIAIVALVALFALFNISCVDKEADSQEVKLVTAEEMKEIIELEDVQLVDVRTPKEFEEIRIQSAQNIDFRSPTFDDDIQKLDKSKPVVLYCKSGRRSAKCVEKLKEAGFEKIYELDGGISKWEHSEVLKIEKKS</sequence>
<feature type="domain" description="Rhodanese" evidence="2">
    <location>
        <begin position="43"/>
        <end position="131"/>
    </location>
</feature>
<dbReference type="InterPro" id="IPR050229">
    <property type="entry name" value="GlpE_sulfurtransferase"/>
</dbReference>
<name>A0A4R1KP96_9FLAO</name>
<dbReference type="GO" id="GO:0016740">
    <property type="term" value="F:transferase activity"/>
    <property type="evidence" value="ECO:0007669"/>
    <property type="project" value="UniProtKB-KW"/>
</dbReference>
<keyword evidence="4" id="KW-1185">Reference proteome</keyword>
<comment type="caution">
    <text evidence="3">The sequence shown here is derived from an EMBL/GenBank/DDBJ whole genome shotgun (WGS) entry which is preliminary data.</text>
</comment>
<protein>
    <submittedName>
        <fullName evidence="3">Rhodanese-related sulfurtransferase</fullName>
    </submittedName>
</protein>
<dbReference type="EMBL" id="SMGI01000003">
    <property type="protein sequence ID" value="TCK66866.1"/>
    <property type="molecule type" value="Genomic_DNA"/>
</dbReference>
<feature type="chain" id="PRO_5020446482" evidence="1">
    <location>
        <begin position="20"/>
        <end position="136"/>
    </location>
</feature>